<sequence length="483" mass="52098">MGRAAGTVLAILGVIGPAAPAFAHTSERAFVLLLPTGYYMTAGAIAVAATFLLLAFIPKGISDRLADARLTLLALRPPSPVATSLLAFVFLVVLVFAGFFGTRDPLENPLPLAIWTLWWIVFTILTAIVGNLWVYLNPWSGPLHLVRRLFGGRGAGRTAGHPFALPPRLGYALAIVQFLAFAWFEKVNIAPADPERLATAVSLYWFVNFLAALLFGDEAWFGRAEPFSVFFRFIARLSPLVWEPAEGEPADEGRMRLSLAMPGAALLGREPLPLSGVVFLLLTLTLESFDGLSETFWWLGINGINPLEFPGRSAVVWINTYGLLLSWVVLVSVYMTATALGWLLAGRPGSLVALFGTLVFSIMPIALGFHFSHYLTAVLIDLQYALAAASDPFDAGMNLLGYDESMVTTSFLNTHDGVRVIWNAQTAGIVVGHVLGILLAHELACRAIADYRAAVISQAPLALVMVAYTLFGLWLLASPVTGG</sequence>
<keyword evidence="1" id="KW-0472">Membrane</keyword>
<dbReference type="RefSeq" id="WP_261617002.1">
    <property type="nucleotide sequence ID" value="NZ_JALIDZ010000007.1"/>
</dbReference>
<keyword evidence="3" id="KW-1185">Reference proteome</keyword>
<name>A0AAW5QZE3_9HYPH</name>
<feature type="transmembrane region" description="Helical" evidence="1">
    <location>
        <begin position="453"/>
        <end position="477"/>
    </location>
</feature>
<feature type="transmembrane region" description="Helical" evidence="1">
    <location>
        <begin position="420"/>
        <end position="441"/>
    </location>
</feature>
<proteinExistence type="predicted"/>
<feature type="transmembrane region" description="Helical" evidence="1">
    <location>
        <begin position="112"/>
        <end position="136"/>
    </location>
</feature>
<reference evidence="2 3" key="1">
    <citation type="submission" date="2022-04" db="EMBL/GenBank/DDBJ databases">
        <authorList>
            <person name="Ye Y.-Q."/>
            <person name="Du Z.-J."/>
        </authorList>
    </citation>
    <scope>NUCLEOTIDE SEQUENCE [LARGE SCALE GENOMIC DNA]</scope>
    <source>
        <strain evidence="2 3">A6E488</strain>
    </source>
</reference>
<keyword evidence="1" id="KW-1133">Transmembrane helix</keyword>
<gene>
    <name evidence="2" type="ORF">MUB46_16360</name>
</gene>
<evidence type="ECO:0008006" key="4">
    <source>
        <dbReference type="Google" id="ProtNLM"/>
    </source>
</evidence>
<feature type="transmembrane region" description="Helical" evidence="1">
    <location>
        <begin position="351"/>
        <end position="371"/>
    </location>
</feature>
<feature type="transmembrane region" description="Helical" evidence="1">
    <location>
        <begin position="196"/>
        <end position="215"/>
    </location>
</feature>
<dbReference type="Proteomes" id="UP001320898">
    <property type="component" value="Unassembled WGS sequence"/>
</dbReference>
<dbReference type="AlphaFoldDB" id="A0AAW5QZE3"/>
<organism evidence="2 3">
    <name type="scientific">Microbaculum marinisediminis</name>
    <dbReference type="NCBI Taxonomy" id="2931392"/>
    <lineage>
        <taxon>Bacteria</taxon>
        <taxon>Pseudomonadati</taxon>
        <taxon>Pseudomonadota</taxon>
        <taxon>Alphaproteobacteria</taxon>
        <taxon>Hyphomicrobiales</taxon>
        <taxon>Tepidamorphaceae</taxon>
        <taxon>Microbaculum</taxon>
    </lineage>
</organism>
<feature type="transmembrane region" description="Helical" evidence="1">
    <location>
        <begin position="163"/>
        <end position="184"/>
    </location>
</feature>
<feature type="transmembrane region" description="Helical" evidence="1">
    <location>
        <begin position="39"/>
        <end position="58"/>
    </location>
</feature>
<feature type="transmembrane region" description="Helical" evidence="1">
    <location>
        <begin position="321"/>
        <end position="344"/>
    </location>
</feature>
<keyword evidence="1" id="KW-0812">Transmembrane</keyword>
<accession>A0AAW5QZE3</accession>
<evidence type="ECO:0000256" key="1">
    <source>
        <dbReference type="SAM" id="Phobius"/>
    </source>
</evidence>
<evidence type="ECO:0000313" key="2">
    <source>
        <dbReference type="EMBL" id="MCT8973436.1"/>
    </source>
</evidence>
<feature type="transmembrane region" description="Helical" evidence="1">
    <location>
        <begin position="79"/>
        <end position="100"/>
    </location>
</feature>
<dbReference type="EMBL" id="JALIDZ010000007">
    <property type="protein sequence ID" value="MCT8973436.1"/>
    <property type="molecule type" value="Genomic_DNA"/>
</dbReference>
<protein>
    <recommendedName>
        <fullName evidence="4">Fenitrothion hydrolase</fullName>
    </recommendedName>
</protein>
<comment type="caution">
    <text evidence="2">The sequence shown here is derived from an EMBL/GenBank/DDBJ whole genome shotgun (WGS) entry which is preliminary data.</text>
</comment>
<evidence type="ECO:0000313" key="3">
    <source>
        <dbReference type="Proteomes" id="UP001320898"/>
    </source>
</evidence>